<sequence length="519" mass="57579">MMKRRFSTFSKGVKNYVFDTKRRASKQFRKDSFQVQLAEAAETELPASPTAFAEKPQDNIDGNTRPLETSQRPKEPEVSHPIGNLHLVTSVASEGASGLPSPRLQEASAETLKRALTLDEEQAIREDSYAHFYDGEEPGDYTAGPARLVLTIDGVQELCPALLITHELSQLVQRAVTMEREFLKAECKALDDKKVLRRLKNDILREVQKEVNDQLEEAFVNAQLIAPAATPEEAEVESLDFAGEYDRFLAQLRAGDDPLIEIEDVAPLDTSVDHLRVEPLSEEAQVEQDVVDEWHAAKLAIEEARRDYQMKAVLRKEAWDLELQDVPEDEDNLKAFRIEFDLRWLELYRAITRALIDAEAAVHVAAERAKERNIDLADDDLSSMFAEDAGGPYGYTLTHGHDGAFARGPSHMLQDWADAPVHSRSSAIAEAAAAAAQGLPAPNSSMPSSPTTSRRCSVGGDWEAEEVDGDDSFSVAAHGKRRTLIDQHRKVWERSGEDAEPVALGSVMVYDKLVPGKQA</sequence>
<evidence type="ECO:0000313" key="2">
    <source>
        <dbReference type="EMBL" id="OQO03262.1"/>
    </source>
</evidence>
<name>A0A1V8SWK2_9PEZI</name>
<evidence type="ECO:0000313" key="3">
    <source>
        <dbReference type="Proteomes" id="UP000192596"/>
    </source>
</evidence>
<dbReference type="AlphaFoldDB" id="A0A1V8SWK2"/>
<comment type="caution">
    <text evidence="2">The sequence shown here is derived from an EMBL/GenBank/DDBJ whole genome shotgun (WGS) entry which is preliminary data.</text>
</comment>
<accession>A0A1V8SWK2</accession>
<protein>
    <submittedName>
        <fullName evidence="2">Uncharacterized protein</fullName>
    </submittedName>
</protein>
<proteinExistence type="predicted"/>
<dbReference type="InParanoid" id="A0A1V8SWK2"/>
<gene>
    <name evidence="2" type="ORF">B0A48_11518</name>
</gene>
<dbReference type="EMBL" id="NAJO01000025">
    <property type="protein sequence ID" value="OQO03262.1"/>
    <property type="molecule type" value="Genomic_DNA"/>
</dbReference>
<reference evidence="3" key="1">
    <citation type="submission" date="2017-03" db="EMBL/GenBank/DDBJ databases">
        <title>Genomes of endolithic fungi from Antarctica.</title>
        <authorList>
            <person name="Coleine C."/>
            <person name="Masonjones S."/>
            <person name="Stajich J.E."/>
        </authorList>
    </citation>
    <scope>NUCLEOTIDE SEQUENCE [LARGE SCALE GENOMIC DNA]</scope>
    <source>
        <strain evidence="3">CCFEE 5527</strain>
    </source>
</reference>
<feature type="compositionally biased region" description="Polar residues" evidence="1">
    <location>
        <begin position="60"/>
        <end position="70"/>
    </location>
</feature>
<feature type="region of interest" description="Disordered" evidence="1">
    <location>
        <begin position="438"/>
        <end position="459"/>
    </location>
</feature>
<dbReference type="Proteomes" id="UP000192596">
    <property type="component" value="Unassembled WGS sequence"/>
</dbReference>
<keyword evidence="3" id="KW-1185">Reference proteome</keyword>
<dbReference type="OrthoDB" id="5391053at2759"/>
<organism evidence="2 3">
    <name type="scientific">Cryoendolithus antarcticus</name>
    <dbReference type="NCBI Taxonomy" id="1507870"/>
    <lineage>
        <taxon>Eukaryota</taxon>
        <taxon>Fungi</taxon>
        <taxon>Dikarya</taxon>
        <taxon>Ascomycota</taxon>
        <taxon>Pezizomycotina</taxon>
        <taxon>Dothideomycetes</taxon>
        <taxon>Dothideomycetidae</taxon>
        <taxon>Cladosporiales</taxon>
        <taxon>Cladosporiaceae</taxon>
        <taxon>Cryoendolithus</taxon>
    </lineage>
</organism>
<feature type="region of interest" description="Disordered" evidence="1">
    <location>
        <begin position="40"/>
        <end position="80"/>
    </location>
</feature>
<evidence type="ECO:0000256" key="1">
    <source>
        <dbReference type="SAM" id="MobiDB-lite"/>
    </source>
</evidence>
<feature type="compositionally biased region" description="Low complexity" evidence="1">
    <location>
        <begin position="444"/>
        <end position="457"/>
    </location>
</feature>